<dbReference type="GO" id="GO:0015226">
    <property type="term" value="F:carnitine transmembrane transporter activity"/>
    <property type="evidence" value="ECO:0007669"/>
    <property type="project" value="TreeGrafter"/>
</dbReference>
<keyword evidence="6" id="KW-0732">Signal</keyword>
<keyword evidence="3" id="KW-1003">Cell membrane</keyword>
<dbReference type="InterPro" id="IPR007210">
    <property type="entry name" value="ABC_Gly_betaine_transp_sub-bd"/>
</dbReference>
<dbReference type="CDD" id="cd13639">
    <property type="entry name" value="PBP2_OpuAC_like"/>
    <property type="match status" value="1"/>
</dbReference>
<dbReference type="Gene3D" id="3.40.190.10">
    <property type="entry name" value="Periplasmic binding protein-like II"/>
    <property type="match status" value="1"/>
</dbReference>
<evidence type="ECO:0000313" key="9">
    <source>
        <dbReference type="Proteomes" id="UP000253790"/>
    </source>
</evidence>
<dbReference type="AlphaFoldDB" id="A0A345NSK3"/>
<dbReference type="OrthoDB" id="9787902at2"/>
<evidence type="ECO:0000256" key="1">
    <source>
        <dbReference type="ARBA" id="ARBA00004236"/>
    </source>
</evidence>
<accession>A0A345NSK3</accession>
<dbReference type="PANTHER" id="PTHR47737:SF1">
    <property type="entry name" value="GLYCINE BETAINE_PROLINE BETAINE TRANSPORT SYSTEM PERMEASE PROTEIN PROW"/>
    <property type="match status" value="1"/>
</dbReference>
<evidence type="ECO:0000256" key="5">
    <source>
        <dbReference type="SAM" id="MobiDB-lite"/>
    </source>
</evidence>
<organism evidence="8 9">
    <name type="scientific">Ornithinimicrobium avium</name>
    <dbReference type="NCBI Taxonomy" id="2283195"/>
    <lineage>
        <taxon>Bacteria</taxon>
        <taxon>Bacillati</taxon>
        <taxon>Actinomycetota</taxon>
        <taxon>Actinomycetes</taxon>
        <taxon>Micrococcales</taxon>
        <taxon>Ornithinimicrobiaceae</taxon>
        <taxon>Ornithinimicrobium</taxon>
    </lineage>
</organism>
<protein>
    <submittedName>
        <fullName evidence="8">Glycine/betaine ABC transporter substrate-binding protein</fullName>
    </submittedName>
</protein>
<keyword evidence="9" id="KW-1185">Reference proteome</keyword>
<dbReference type="GO" id="GO:0005275">
    <property type="term" value="F:amine transmembrane transporter activity"/>
    <property type="evidence" value="ECO:0007669"/>
    <property type="project" value="TreeGrafter"/>
</dbReference>
<dbReference type="GO" id="GO:0015871">
    <property type="term" value="P:choline transport"/>
    <property type="evidence" value="ECO:0007669"/>
    <property type="project" value="TreeGrafter"/>
</dbReference>
<keyword evidence="2" id="KW-0813">Transport</keyword>
<evidence type="ECO:0000256" key="2">
    <source>
        <dbReference type="ARBA" id="ARBA00022448"/>
    </source>
</evidence>
<evidence type="ECO:0000256" key="6">
    <source>
        <dbReference type="SAM" id="SignalP"/>
    </source>
</evidence>
<evidence type="ECO:0000256" key="3">
    <source>
        <dbReference type="ARBA" id="ARBA00022475"/>
    </source>
</evidence>
<sequence length="318" mass="33753">MKRRSVATLATLATASLVLAACGSDGGTDTGSTGAEDTQSASEADGAAAGGDVSGTITMGFLPAWTDGLSMAYLLQNQLEEMGYTVEMQTVSEAALLYAGVAAGDVNMYPSAWPEVTHADYMEEFGDDIEDLGTYYGNAKLTIAVPDYVEITSLDELADNADMFGGKIIGIEPGAGLTRVTSEEMMPAYGLEDSYELVTSSTTAMLSELQGAVDDEKPIVVTLWRPFWANSSFPVRDLEDPKGAMGEPEGLHFLGNKGFAEEFPEAADWIGQLKLDDDQYGSLEDMVVNEYGEGKEAEAVEAWLEANPDVLPALPGSE</sequence>
<name>A0A345NSK3_9MICO</name>
<dbReference type="GO" id="GO:0031460">
    <property type="term" value="P:glycine betaine transport"/>
    <property type="evidence" value="ECO:0007669"/>
    <property type="project" value="TreeGrafter"/>
</dbReference>
<dbReference type="Gene3D" id="3.40.190.100">
    <property type="entry name" value="Glycine betaine-binding periplasmic protein, domain 2"/>
    <property type="match status" value="1"/>
</dbReference>
<dbReference type="PANTHER" id="PTHR47737">
    <property type="entry name" value="GLYCINE BETAINE/PROLINE BETAINE TRANSPORT SYSTEM PERMEASE PROTEIN PROW"/>
    <property type="match status" value="1"/>
</dbReference>
<feature type="compositionally biased region" description="Low complexity" evidence="5">
    <location>
        <begin position="30"/>
        <end position="47"/>
    </location>
</feature>
<dbReference type="KEGG" id="orn:DV701_08655"/>
<evidence type="ECO:0000313" key="8">
    <source>
        <dbReference type="EMBL" id="AXH98011.1"/>
    </source>
</evidence>
<feature type="signal peptide" evidence="6">
    <location>
        <begin position="1"/>
        <end position="20"/>
    </location>
</feature>
<feature type="domain" description="ABC-type glycine betaine transport system substrate-binding" evidence="7">
    <location>
        <begin position="56"/>
        <end position="305"/>
    </location>
</feature>
<evidence type="ECO:0000256" key="4">
    <source>
        <dbReference type="ARBA" id="ARBA00023136"/>
    </source>
</evidence>
<dbReference type="Proteomes" id="UP000253790">
    <property type="component" value="Chromosome"/>
</dbReference>
<dbReference type="SUPFAM" id="SSF53850">
    <property type="entry name" value="Periplasmic binding protein-like II"/>
    <property type="match status" value="1"/>
</dbReference>
<reference evidence="8 9" key="1">
    <citation type="submission" date="2018-07" db="EMBL/GenBank/DDBJ databases">
        <title>Complete genome sequencing of Ornithinimicrobium sp. AMA3305.</title>
        <authorList>
            <person name="Bae J.-W."/>
        </authorList>
    </citation>
    <scope>NUCLEOTIDE SEQUENCE [LARGE SCALE GENOMIC DNA]</scope>
    <source>
        <strain evidence="8 9">AMA3305</strain>
    </source>
</reference>
<keyword evidence="4" id="KW-0472">Membrane</keyword>
<comment type="subcellular location">
    <subcellularLocation>
        <location evidence="1">Cell membrane</location>
    </subcellularLocation>
</comment>
<proteinExistence type="predicted"/>
<feature type="region of interest" description="Disordered" evidence="5">
    <location>
        <begin position="26"/>
        <end position="49"/>
    </location>
</feature>
<dbReference type="PROSITE" id="PS51257">
    <property type="entry name" value="PROKAR_LIPOPROTEIN"/>
    <property type="match status" value="1"/>
</dbReference>
<dbReference type="EMBL" id="CP031229">
    <property type="protein sequence ID" value="AXH98011.1"/>
    <property type="molecule type" value="Genomic_DNA"/>
</dbReference>
<gene>
    <name evidence="8" type="ORF">DV701_08655</name>
</gene>
<feature type="chain" id="PRO_5017054528" evidence="6">
    <location>
        <begin position="21"/>
        <end position="318"/>
    </location>
</feature>
<dbReference type="Pfam" id="PF04069">
    <property type="entry name" value="OpuAC"/>
    <property type="match status" value="1"/>
</dbReference>
<dbReference type="GO" id="GO:0043190">
    <property type="term" value="C:ATP-binding cassette (ABC) transporter complex"/>
    <property type="evidence" value="ECO:0007669"/>
    <property type="project" value="InterPro"/>
</dbReference>
<evidence type="ECO:0000259" key="7">
    <source>
        <dbReference type="Pfam" id="PF04069"/>
    </source>
</evidence>